<name>A0AAV5E5X7_ELECO</name>
<reference evidence="1" key="1">
    <citation type="journal article" date="2018" name="DNA Res.">
        <title>Multiple hybrid de novo genome assembly of finger millet, an orphan allotetraploid crop.</title>
        <authorList>
            <person name="Hatakeyama M."/>
            <person name="Aluri S."/>
            <person name="Balachadran M.T."/>
            <person name="Sivarajan S.R."/>
            <person name="Patrignani A."/>
            <person name="Gruter S."/>
            <person name="Poveda L."/>
            <person name="Shimizu-Inatsugi R."/>
            <person name="Baeten J."/>
            <person name="Francoijs K.J."/>
            <person name="Nataraja K.N."/>
            <person name="Reddy Y.A.N."/>
            <person name="Phadnis S."/>
            <person name="Ravikumar R.L."/>
            <person name="Schlapbach R."/>
            <person name="Sreeman S.M."/>
            <person name="Shimizu K.K."/>
        </authorList>
    </citation>
    <scope>NUCLEOTIDE SEQUENCE</scope>
</reference>
<proteinExistence type="predicted"/>
<dbReference type="SUPFAM" id="SSF56112">
    <property type="entry name" value="Protein kinase-like (PK-like)"/>
    <property type="match status" value="1"/>
</dbReference>
<dbReference type="Gene3D" id="1.10.510.10">
    <property type="entry name" value="Transferase(Phosphotransferase) domain 1"/>
    <property type="match status" value="1"/>
</dbReference>
<dbReference type="PANTHER" id="PTHR45631:SF202">
    <property type="entry name" value="SENESCENCE-INDUCED RECEPTOR-LIKE SERINE_THREONINE-PROTEIN KINASE"/>
    <property type="match status" value="1"/>
</dbReference>
<gene>
    <name evidence="1" type="primary">gb04933</name>
    <name evidence="1" type="ORF">PR202_gb04933</name>
</gene>
<dbReference type="PANTHER" id="PTHR45631">
    <property type="entry name" value="OS07G0107800 PROTEIN-RELATED"/>
    <property type="match status" value="1"/>
</dbReference>
<dbReference type="Proteomes" id="UP001054889">
    <property type="component" value="Unassembled WGS sequence"/>
</dbReference>
<evidence type="ECO:0000313" key="1">
    <source>
        <dbReference type="EMBL" id="GJN17832.1"/>
    </source>
</evidence>
<comment type="caution">
    <text evidence="1">The sequence shown here is derived from an EMBL/GenBank/DDBJ whole genome shotgun (WGS) entry which is preliminary data.</text>
</comment>
<dbReference type="InterPro" id="IPR011009">
    <property type="entry name" value="Kinase-like_dom_sf"/>
</dbReference>
<reference evidence="1" key="2">
    <citation type="submission" date="2021-12" db="EMBL/GenBank/DDBJ databases">
        <title>Resequencing data analysis of finger millet.</title>
        <authorList>
            <person name="Hatakeyama M."/>
            <person name="Aluri S."/>
            <person name="Balachadran M.T."/>
            <person name="Sivarajan S.R."/>
            <person name="Poveda L."/>
            <person name="Shimizu-Inatsugi R."/>
            <person name="Schlapbach R."/>
            <person name="Sreeman S.M."/>
            <person name="Shimizu K.K."/>
        </authorList>
    </citation>
    <scope>NUCLEOTIDE SEQUENCE</scope>
</reference>
<protein>
    <submittedName>
        <fullName evidence="1">Uncharacterized protein</fullName>
    </submittedName>
</protein>
<accession>A0AAV5E5X7</accession>
<organism evidence="1 2">
    <name type="scientific">Eleusine coracana subsp. coracana</name>
    <dbReference type="NCBI Taxonomy" id="191504"/>
    <lineage>
        <taxon>Eukaryota</taxon>
        <taxon>Viridiplantae</taxon>
        <taxon>Streptophyta</taxon>
        <taxon>Embryophyta</taxon>
        <taxon>Tracheophyta</taxon>
        <taxon>Spermatophyta</taxon>
        <taxon>Magnoliopsida</taxon>
        <taxon>Liliopsida</taxon>
        <taxon>Poales</taxon>
        <taxon>Poaceae</taxon>
        <taxon>PACMAD clade</taxon>
        <taxon>Chloridoideae</taxon>
        <taxon>Cynodonteae</taxon>
        <taxon>Eleusininae</taxon>
        <taxon>Eleusine</taxon>
    </lineage>
</organism>
<sequence length="77" mass="8756">MLTEKNNVSSFGVVLLELVTGKPPILEASENGHIIQWVRERTESGDIESIADPNMKDQYDVNCLCKVLILFLNCYHY</sequence>
<evidence type="ECO:0000313" key="2">
    <source>
        <dbReference type="Proteomes" id="UP001054889"/>
    </source>
</evidence>
<dbReference type="AlphaFoldDB" id="A0AAV5E5X7"/>
<dbReference type="EMBL" id="BQKI01000073">
    <property type="protein sequence ID" value="GJN17832.1"/>
    <property type="molecule type" value="Genomic_DNA"/>
</dbReference>
<keyword evidence="2" id="KW-1185">Reference proteome</keyword>